<dbReference type="GeneID" id="19210468"/>
<sequence length="554" mass="60874">MAHTSPAVNLVWSILTTLLASFLVFHLWSFDRFKCLKWNNGPYSGAFKRIMTYSYIATLPLLMVYALGFTIIKYKYGYTYLPGYGVIPTPFELWSDSSKNAIIPLYLCFSIGWGLEMVTHLEELCFWLFLLNAGSVGQDWFRSLYFRTWAVGSVVAVLYMPLVTIFTRGDYLKCEAYTFLAGSIGSFALTVWFLPILWAFPAFLDSLRRESVDTNTVVRLTKFHELNCIRVFFRFLFTVPFIILGIDGVRPHQHINDNMFATDFLAMIAGVGCSVSSALTLVIFFPRSIESEIANKDRRRGTSTQDMIQTQQTATRQGGGGGGPGRSFALHSLGAGDALSPDADGEEEDDRDDLSEPYERAPSAAFRNNPTPPALVRSPFSNPAVSAGTGTVAGAGATRQGSGGAFPAARRDSGLPPYSDSALHASSPAGVAHPQQQQQPQQQPSSITWNNGKQGLEYVDEEEDAESTSKRPLPNVPAAVAKEEEASAGGARLVPNRRTTRGDVEMGRVLLTRENLAWHNAAQRNSMSGGRGGGVNRLVHGFRSPIDLMDTRYP</sequence>
<feature type="region of interest" description="Disordered" evidence="1">
    <location>
        <begin position="312"/>
        <end position="489"/>
    </location>
</feature>
<feature type="transmembrane region" description="Helical" evidence="2">
    <location>
        <begin position="261"/>
        <end position="285"/>
    </location>
</feature>
<feature type="transmembrane region" description="Helical" evidence="2">
    <location>
        <begin position="231"/>
        <end position="249"/>
    </location>
</feature>
<dbReference type="RefSeq" id="XP_007769506.1">
    <property type="nucleotide sequence ID" value="XM_007771316.1"/>
</dbReference>
<keyword evidence="2" id="KW-1133">Transmembrane helix</keyword>
<accession>A0A5M3MNG1</accession>
<organism evidence="3 4">
    <name type="scientific">Coniophora puteana (strain RWD-64-598)</name>
    <name type="common">Brown rot fungus</name>
    <dbReference type="NCBI Taxonomy" id="741705"/>
    <lineage>
        <taxon>Eukaryota</taxon>
        <taxon>Fungi</taxon>
        <taxon>Dikarya</taxon>
        <taxon>Basidiomycota</taxon>
        <taxon>Agaricomycotina</taxon>
        <taxon>Agaricomycetes</taxon>
        <taxon>Agaricomycetidae</taxon>
        <taxon>Boletales</taxon>
        <taxon>Coniophorineae</taxon>
        <taxon>Coniophoraceae</taxon>
        <taxon>Coniophora</taxon>
    </lineage>
</organism>
<keyword evidence="2" id="KW-0812">Transmembrane</keyword>
<dbReference type="OrthoDB" id="2384193at2759"/>
<evidence type="ECO:0000313" key="3">
    <source>
        <dbReference type="EMBL" id="EIW80587.1"/>
    </source>
</evidence>
<feature type="compositionally biased region" description="Low complexity" evidence="1">
    <location>
        <begin position="434"/>
        <end position="444"/>
    </location>
</feature>
<keyword evidence="2" id="KW-0472">Membrane</keyword>
<keyword evidence="4" id="KW-1185">Reference proteome</keyword>
<feature type="compositionally biased region" description="Low complexity" evidence="1">
    <location>
        <begin position="387"/>
        <end position="398"/>
    </location>
</feature>
<evidence type="ECO:0000313" key="4">
    <source>
        <dbReference type="Proteomes" id="UP000053558"/>
    </source>
</evidence>
<reference evidence="4" key="1">
    <citation type="journal article" date="2012" name="Science">
        <title>The Paleozoic origin of enzymatic lignin decomposition reconstructed from 31 fungal genomes.</title>
        <authorList>
            <person name="Floudas D."/>
            <person name="Binder M."/>
            <person name="Riley R."/>
            <person name="Barry K."/>
            <person name="Blanchette R.A."/>
            <person name="Henrissat B."/>
            <person name="Martinez A.T."/>
            <person name="Otillar R."/>
            <person name="Spatafora J.W."/>
            <person name="Yadav J.S."/>
            <person name="Aerts A."/>
            <person name="Benoit I."/>
            <person name="Boyd A."/>
            <person name="Carlson A."/>
            <person name="Copeland A."/>
            <person name="Coutinho P.M."/>
            <person name="de Vries R.P."/>
            <person name="Ferreira P."/>
            <person name="Findley K."/>
            <person name="Foster B."/>
            <person name="Gaskell J."/>
            <person name="Glotzer D."/>
            <person name="Gorecki P."/>
            <person name="Heitman J."/>
            <person name="Hesse C."/>
            <person name="Hori C."/>
            <person name="Igarashi K."/>
            <person name="Jurgens J.A."/>
            <person name="Kallen N."/>
            <person name="Kersten P."/>
            <person name="Kohler A."/>
            <person name="Kuees U."/>
            <person name="Kumar T.K.A."/>
            <person name="Kuo A."/>
            <person name="LaButti K."/>
            <person name="Larrondo L.F."/>
            <person name="Lindquist E."/>
            <person name="Ling A."/>
            <person name="Lombard V."/>
            <person name="Lucas S."/>
            <person name="Lundell T."/>
            <person name="Martin R."/>
            <person name="McLaughlin D.J."/>
            <person name="Morgenstern I."/>
            <person name="Morin E."/>
            <person name="Murat C."/>
            <person name="Nagy L.G."/>
            <person name="Nolan M."/>
            <person name="Ohm R.A."/>
            <person name="Patyshakuliyeva A."/>
            <person name="Rokas A."/>
            <person name="Ruiz-Duenas F.J."/>
            <person name="Sabat G."/>
            <person name="Salamov A."/>
            <person name="Samejima M."/>
            <person name="Schmutz J."/>
            <person name="Slot J.C."/>
            <person name="St John F."/>
            <person name="Stenlid J."/>
            <person name="Sun H."/>
            <person name="Sun S."/>
            <person name="Syed K."/>
            <person name="Tsang A."/>
            <person name="Wiebenga A."/>
            <person name="Young D."/>
            <person name="Pisabarro A."/>
            <person name="Eastwood D.C."/>
            <person name="Martin F."/>
            <person name="Cullen D."/>
            <person name="Grigoriev I.V."/>
            <person name="Hibbett D.S."/>
        </authorList>
    </citation>
    <scope>NUCLEOTIDE SEQUENCE [LARGE SCALE GENOMIC DNA]</scope>
    <source>
        <strain evidence="4">RWD-64-598 SS2</strain>
    </source>
</reference>
<dbReference type="EMBL" id="JH711579">
    <property type="protein sequence ID" value="EIW80587.1"/>
    <property type="molecule type" value="Genomic_DNA"/>
</dbReference>
<dbReference type="KEGG" id="cput:CONPUDRAFT_82756"/>
<name>A0A5M3MNG1_CONPW</name>
<comment type="caution">
    <text evidence="3">The sequence shown here is derived from an EMBL/GenBank/DDBJ whole genome shotgun (WGS) entry which is preliminary data.</text>
</comment>
<feature type="transmembrane region" description="Helical" evidence="2">
    <location>
        <begin position="50"/>
        <end position="72"/>
    </location>
</feature>
<proteinExistence type="predicted"/>
<evidence type="ECO:0000256" key="2">
    <source>
        <dbReference type="SAM" id="Phobius"/>
    </source>
</evidence>
<dbReference type="AlphaFoldDB" id="A0A5M3MNG1"/>
<protein>
    <submittedName>
        <fullName evidence="3">Uncharacterized protein</fullName>
    </submittedName>
</protein>
<feature type="transmembrane region" description="Helical" evidence="2">
    <location>
        <begin position="179"/>
        <end position="200"/>
    </location>
</feature>
<feature type="transmembrane region" description="Helical" evidence="2">
    <location>
        <begin position="105"/>
        <end position="129"/>
    </location>
</feature>
<evidence type="ECO:0000256" key="1">
    <source>
        <dbReference type="SAM" id="MobiDB-lite"/>
    </source>
</evidence>
<feature type="compositionally biased region" description="Acidic residues" evidence="1">
    <location>
        <begin position="343"/>
        <end position="356"/>
    </location>
</feature>
<feature type="transmembrane region" description="Helical" evidence="2">
    <location>
        <begin position="7"/>
        <end position="30"/>
    </location>
</feature>
<gene>
    <name evidence="3" type="ORF">CONPUDRAFT_82756</name>
</gene>
<dbReference type="Proteomes" id="UP000053558">
    <property type="component" value="Unassembled WGS sequence"/>
</dbReference>
<feature type="transmembrane region" description="Helical" evidence="2">
    <location>
        <begin position="149"/>
        <end position="167"/>
    </location>
</feature>